<dbReference type="PANTHER" id="PTHR35395">
    <property type="entry name" value="DUF6536 DOMAIN-CONTAINING PROTEIN"/>
    <property type="match status" value="1"/>
</dbReference>
<accession>R8BNJ5</accession>
<dbReference type="PANTHER" id="PTHR35395:SF1">
    <property type="entry name" value="DUF6536 DOMAIN-CONTAINING PROTEIN"/>
    <property type="match status" value="1"/>
</dbReference>
<protein>
    <recommendedName>
        <fullName evidence="2">DUF6536 domain-containing protein</fullName>
    </recommendedName>
</protein>
<dbReference type="InterPro" id="IPR046623">
    <property type="entry name" value="DUF6536"/>
</dbReference>
<dbReference type="GeneID" id="19323918"/>
<reference evidence="4" key="1">
    <citation type="journal article" date="2013" name="Genome Announc.">
        <title>Draft genome sequence of the ascomycete Phaeoacremonium aleophilum strain UCR-PA7, a causal agent of the esca disease complex in grapevines.</title>
        <authorList>
            <person name="Blanco-Ulate B."/>
            <person name="Rolshausen P."/>
            <person name="Cantu D."/>
        </authorList>
    </citation>
    <scope>NUCLEOTIDE SEQUENCE [LARGE SCALE GENOMIC DNA]</scope>
    <source>
        <strain evidence="4">UCR-PA7</strain>
    </source>
</reference>
<proteinExistence type="predicted"/>
<keyword evidence="1" id="KW-0812">Transmembrane</keyword>
<evidence type="ECO:0000259" key="2">
    <source>
        <dbReference type="Pfam" id="PF20163"/>
    </source>
</evidence>
<feature type="transmembrane region" description="Helical" evidence="1">
    <location>
        <begin position="554"/>
        <end position="581"/>
    </location>
</feature>
<dbReference type="OrthoDB" id="5429634at2759"/>
<evidence type="ECO:0000313" key="4">
    <source>
        <dbReference type="Proteomes" id="UP000014074"/>
    </source>
</evidence>
<feature type="domain" description="DUF6536" evidence="2">
    <location>
        <begin position="1"/>
        <end position="60"/>
    </location>
</feature>
<dbReference type="Pfam" id="PF20163">
    <property type="entry name" value="DUF6536"/>
    <property type="match status" value="1"/>
</dbReference>
<dbReference type="AlphaFoldDB" id="R8BNJ5"/>
<evidence type="ECO:0000313" key="3">
    <source>
        <dbReference type="EMBL" id="EOO00978.1"/>
    </source>
</evidence>
<dbReference type="RefSeq" id="XP_007914336.1">
    <property type="nucleotide sequence ID" value="XM_007916145.1"/>
</dbReference>
<evidence type="ECO:0000256" key="1">
    <source>
        <dbReference type="SAM" id="Phobius"/>
    </source>
</evidence>
<dbReference type="EMBL" id="KB933059">
    <property type="protein sequence ID" value="EOO00978.1"/>
    <property type="molecule type" value="Genomic_DNA"/>
</dbReference>
<feature type="transmembrane region" description="Helical" evidence="1">
    <location>
        <begin position="500"/>
        <end position="521"/>
    </location>
</feature>
<dbReference type="Proteomes" id="UP000014074">
    <property type="component" value="Unassembled WGS sequence"/>
</dbReference>
<gene>
    <name evidence="3" type="ORF">UCRPA7_3559</name>
</gene>
<dbReference type="eggNOG" id="ENOG502RYAY">
    <property type="taxonomic scope" value="Eukaryota"/>
</dbReference>
<name>R8BNJ5_PHAM7</name>
<dbReference type="KEGG" id="tmn:UCRPA7_3559"/>
<sequence length="707" mass="79540">MEIGVPSLRNVFFVSRFKSLSWLVFSLTSIPIHLLFNSAVFETDYQGSDFEMAMVSESFVSKDQAYSHPGASFWPSGVMPSGWGKDVNMSDYKNSDFWLVKNVSMLYDRPGTWTTLDAKTCKEQYRACIGRREYQSVVVVLNSASDDDDKENGWIPNQIYNMSAPVQWLNESREYTTDVRGAFTNSTTYSDYWKPYVSLDETNSLWFASSCHVEATRGSENPPACSHSCAGAFGLPYYSIDALDTKVGAEDTNWTFPFAYGKYVYYEGYFMSTHRPPYINNASDIQDVSYCLAETVVPQCKVGLSNILLLIITLCVILKTIQCIIVIRKLPDNHPLVTPGDAVVSFLVYPDPTTVNKCTMSVQDLSVTRKNQAERAARNPGITFAPGPRQWRKRWKFLASSIPITAWVRTSDSFGHAATNGLFSPEWFPSGQMIPSVLLANCPQLILSFSYFAYNAFFTRLLVEKEWNSFSLDYRPLRVTAPEGEQWSTYRLQLPYRYSLPLLSISVLLHWLVSNTFYVYVIEGGYYTGEYDYATNTANTGEIMQKLGLASDTFVGIGFSTTAILTTFMISLVLIMIPIALSFKRYQGSMVVAGANSMVISAACHCSPINDTPPSTGFRDDSSIELQNLISPVRPRLQTEYSGFNFDADTDRTSLMRLARSKVRWGVVKMPAVFYAQFVDIKECVGHLTFGAAEHHVEPPEEGEWYA</sequence>
<keyword evidence="1" id="KW-1133">Transmembrane helix</keyword>
<dbReference type="HOGENOM" id="CLU_010112_1_0_1"/>
<keyword evidence="4" id="KW-1185">Reference proteome</keyword>
<organism evidence="3 4">
    <name type="scientific">Phaeoacremonium minimum (strain UCR-PA7)</name>
    <name type="common">Esca disease fungus</name>
    <name type="synonym">Togninia minima</name>
    <dbReference type="NCBI Taxonomy" id="1286976"/>
    <lineage>
        <taxon>Eukaryota</taxon>
        <taxon>Fungi</taxon>
        <taxon>Dikarya</taxon>
        <taxon>Ascomycota</taxon>
        <taxon>Pezizomycotina</taxon>
        <taxon>Sordariomycetes</taxon>
        <taxon>Sordariomycetidae</taxon>
        <taxon>Togniniales</taxon>
        <taxon>Togniniaceae</taxon>
        <taxon>Phaeoacremonium</taxon>
    </lineage>
</organism>
<keyword evidence="1" id="KW-0472">Membrane</keyword>